<dbReference type="PANTHER" id="PTHR10057">
    <property type="entry name" value="PERIPHERAL-TYPE BENZODIAZEPINE RECEPTOR"/>
    <property type="match status" value="1"/>
</dbReference>
<dbReference type="Gene3D" id="1.20.1260.100">
    <property type="entry name" value="TspO/MBR protein"/>
    <property type="match status" value="1"/>
</dbReference>
<sequence length="164" mass="18297">MNALNERSGGQQMLALLGWLVLCFAVSGIAGALTAKSIPTWYAGLVKPSFNPPNAIFAPVWTTLYAMMAVAAWFVWRGQPSVLRTQALAWFCIQLALNFLWSFLFFYRHSIGGALIDIGALWIAILVTTLFFFRLSPIAGWLMTPYLAWVSFASVLNWAVMRLN</sequence>
<keyword evidence="5 6" id="KW-0472">Membrane</keyword>
<accession>A0A4R1L0V5</accession>
<evidence type="ECO:0000256" key="1">
    <source>
        <dbReference type="ARBA" id="ARBA00004141"/>
    </source>
</evidence>
<dbReference type="OrthoDB" id="9795496at2"/>
<dbReference type="RefSeq" id="WP_131997982.1">
    <property type="nucleotide sequence ID" value="NZ_SMGK01000005.1"/>
</dbReference>
<name>A0A4R1L0V5_9BACT</name>
<gene>
    <name evidence="7" type="ORF">C7378_2821</name>
</gene>
<keyword evidence="3 6" id="KW-0812">Transmembrane</keyword>
<dbReference type="InterPro" id="IPR004307">
    <property type="entry name" value="TspO_MBR"/>
</dbReference>
<organism evidence="7 8">
    <name type="scientific">Acidipila rosea</name>
    <dbReference type="NCBI Taxonomy" id="768535"/>
    <lineage>
        <taxon>Bacteria</taxon>
        <taxon>Pseudomonadati</taxon>
        <taxon>Acidobacteriota</taxon>
        <taxon>Terriglobia</taxon>
        <taxon>Terriglobales</taxon>
        <taxon>Acidobacteriaceae</taxon>
        <taxon>Acidipila</taxon>
    </lineage>
</organism>
<dbReference type="Pfam" id="PF03073">
    <property type="entry name" value="TspO_MBR"/>
    <property type="match status" value="1"/>
</dbReference>
<feature type="transmembrane region" description="Helical" evidence="6">
    <location>
        <begin position="140"/>
        <end position="160"/>
    </location>
</feature>
<reference evidence="7 8" key="1">
    <citation type="submission" date="2019-03" db="EMBL/GenBank/DDBJ databases">
        <title>Genomic Encyclopedia of Type Strains, Phase IV (KMG-IV): sequencing the most valuable type-strain genomes for metagenomic binning, comparative biology and taxonomic classification.</title>
        <authorList>
            <person name="Goeker M."/>
        </authorList>
    </citation>
    <scope>NUCLEOTIDE SEQUENCE [LARGE SCALE GENOMIC DNA]</scope>
    <source>
        <strain evidence="7 8">DSM 103428</strain>
    </source>
</reference>
<feature type="transmembrane region" description="Helical" evidence="6">
    <location>
        <begin position="88"/>
        <end position="107"/>
    </location>
</feature>
<keyword evidence="8" id="KW-1185">Reference proteome</keyword>
<feature type="transmembrane region" description="Helical" evidence="6">
    <location>
        <begin position="56"/>
        <end position="76"/>
    </location>
</feature>
<proteinExistence type="inferred from homology"/>
<dbReference type="InterPro" id="IPR038330">
    <property type="entry name" value="TspO/MBR-related_sf"/>
</dbReference>
<dbReference type="FunFam" id="1.20.1260.100:FF:000001">
    <property type="entry name" value="translocator protein 2"/>
    <property type="match status" value="1"/>
</dbReference>
<dbReference type="PIRSF" id="PIRSF005859">
    <property type="entry name" value="PBR"/>
    <property type="match status" value="1"/>
</dbReference>
<comment type="subcellular location">
    <subcellularLocation>
        <location evidence="1">Membrane</location>
        <topology evidence="1">Multi-pass membrane protein</topology>
    </subcellularLocation>
</comment>
<dbReference type="EMBL" id="SMGK01000005">
    <property type="protein sequence ID" value="TCK71542.1"/>
    <property type="molecule type" value="Genomic_DNA"/>
</dbReference>
<evidence type="ECO:0000256" key="2">
    <source>
        <dbReference type="ARBA" id="ARBA00007524"/>
    </source>
</evidence>
<feature type="transmembrane region" description="Helical" evidence="6">
    <location>
        <begin position="113"/>
        <end position="133"/>
    </location>
</feature>
<evidence type="ECO:0000256" key="5">
    <source>
        <dbReference type="ARBA" id="ARBA00023136"/>
    </source>
</evidence>
<dbReference type="CDD" id="cd15904">
    <property type="entry name" value="TSPO_MBR"/>
    <property type="match status" value="1"/>
</dbReference>
<evidence type="ECO:0000256" key="6">
    <source>
        <dbReference type="SAM" id="Phobius"/>
    </source>
</evidence>
<dbReference type="Proteomes" id="UP000295210">
    <property type="component" value="Unassembled WGS sequence"/>
</dbReference>
<dbReference type="GO" id="GO:0016020">
    <property type="term" value="C:membrane"/>
    <property type="evidence" value="ECO:0007669"/>
    <property type="project" value="UniProtKB-SubCell"/>
</dbReference>
<comment type="similarity">
    <text evidence="2">Belongs to the TspO/BZRP family.</text>
</comment>
<evidence type="ECO:0000313" key="8">
    <source>
        <dbReference type="Proteomes" id="UP000295210"/>
    </source>
</evidence>
<evidence type="ECO:0000256" key="4">
    <source>
        <dbReference type="ARBA" id="ARBA00022989"/>
    </source>
</evidence>
<comment type="caution">
    <text evidence="7">The sequence shown here is derived from an EMBL/GenBank/DDBJ whole genome shotgun (WGS) entry which is preliminary data.</text>
</comment>
<evidence type="ECO:0000313" key="7">
    <source>
        <dbReference type="EMBL" id="TCK71542.1"/>
    </source>
</evidence>
<dbReference type="AlphaFoldDB" id="A0A4R1L0V5"/>
<keyword evidence="4 6" id="KW-1133">Transmembrane helix</keyword>
<protein>
    <submittedName>
        <fullName evidence="7">TspO/MBR related protein</fullName>
    </submittedName>
</protein>
<evidence type="ECO:0000256" key="3">
    <source>
        <dbReference type="ARBA" id="ARBA00022692"/>
    </source>
</evidence>
<dbReference type="PANTHER" id="PTHR10057:SF0">
    <property type="entry name" value="TRANSLOCATOR PROTEIN"/>
    <property type="match status" value="1"/>
</dbReference>
<dbReference type="GO" id="GO:0033013">
    <property type="term" value="P:tetrapyrrole metabolic process"/>
    <property type="evidence" value="ECO:0007669"/>
    <property type="project" value="UniProtKB-ARBA"/>
</dbReference>